<dbReference type="EMBL" id="MT141262">
    <property type="protein sequence ID" value="QJA57239.1"/>
    <property type="molecule type" value="Genomic_DNA"/>
</dbReference>
<dbReference type="AlphaFoldDB" id="A0A6M3JZK4"/>
<evidence type="ECO:0000313" key="1">
    <source>
        <dbReference type="EMBL" id="QJA57239.1"/>
    </source>
</evidence>
<dbReference type="EMBL" id="MT142101">
    <property type="protein sequence ID" value="QJA74492.1"/>
    <property type="molecule type" value="Genomic_DNA"/>
</dbReference>
<sequence>MGTPGTKSSEFWTMLVTALVAAANERWVLGIPVETFAAPIIYIVSRGLAKWGTWDKSGN</sequence>
<protein>
    <submittedName>
        <fullName evidence="2">Uncharacterized protein</fullName>
    </submittedName>
</protein>
<accession>A0A6M3JZK4</accession>
<name>A0A6M3JZK4_9ZZZZ</name>
<gene>
    <name evidence="2" type="ORF">MM415A01992_0011</name>
    <name evidence="1" type="ORF">MM415B01680_0008</name>
</gene>
<evidence type="ECO:0000313" key="2">
    <source>
        <dbReference type="EMBL" id="QJA74492.1"/>
    </source>
</evidence>
<proteinExistence type="predicted"/>
<reference evidence="2" key="1">
    <citation type="submission" date="2020-03" db="EMBL/GenBank/DDBJ databases">
        <title>The deep terrestrial virosphere.</title>
        <authorList>
            <person name="Holmfeldt K."/>
            <person name="Nilsson E."/>
            <person name="Simone D."/>
            <person name="Lopez-Fernandez M."/>
            <person name="Wu X."/>
            <person name="de Brujin I."/>
            <person name="Lundin D."/>
            <person name="Andersson A."/>
            <person name="Bertilsson S."/>
            <person name="Dopson M."/>
        </authorList>
    </citation>
    <scope>NUCLEOTIDE SEQUENCE</scope>
    <source>
        <strain evidence="2">MM415A01992</strain>
        <strain evidence="1">MM415B01680</strain>
    </source>
</reference>
<organism evidence="2">
    <name type="scientific">viral metagenome</name>
    <dbReference type="NCBI Taxonomy" id="1070528"/>
    <lineage>
        <taxon>unclassified sequences</taxon>
        <taxon>metagenomes</taxon>
        <taxon>organismal metagenomes</taxon>
    </lineage>
</organism>